<sequence>MLSTLLRGARWLTTITPSTTRRAALATAGLAVIGGTVAGPAVALGATTQDVGFRAPTAKELSVDYQAQPNFYYCGPAATRIALTASGQAPSQDDLAARLGTDVNGTDSAEDTTRVLNSLGRTDFYRTRSIPENTATPEEMDRLQADVTRAVAREHPVVVNVIGTAVDTEGVAHSYDGGHYLTVVGYQDEGRMVKIADPADVNGDSSYWMSTINLANWAASRGYSG</sequence>
<evidence type="ECO:0000313" key="3">
    <source>
        <dbReference type="Proteomes" id="UP001596203"/>
    </source>
</evidence>
<dbReference type="Proteomes" id="UP001596203">
    <property type="component" value="Unassembled WGS sequence"/>
</dbReference>
<organism evidence="2 3">
    <name type="scientific">Plantactinospora solaniradicis</name>
    <dbReference type="NCBI Taxonomy" id="1723736"/>
    <lineage>
        <taxon>Bacteria</taxon>
        <taxon>Bacillati</taxon>
        <taxon>Actinomycetota</taxon>
        <taxon>Actinomycetes</taxon>
        <taxon>Micromonosporales</taxon>
        <taxon>Micromonosporaceae</taxon>
        <taxon>Plantactinospora</taxon>
    </lineage>
</organism>
<name>A0ABW1KG79_9ACTN</name>
<dbReference type="InterPro" id="IPR038765">
    <property type="entry name" value="Papain-like_cys_pep_sf"/>
</dbReference>
<protein>
    <submittedName>
        <fullName evidence="2">C39 family peptidase</fullName>
    </submittedName>
</protein>
<keyword evidence="3" id="KW-1185">Reference proteome</keyword>
<proteinExistence type="predicted"/>
<feature type="domain" description="Peptidase C39-like" evidence="1">
    <location>
        <begin position="61"/>
        <end position="199"/>
    </location>
</feature>
<comment type="caution">
    <text evidence="2">The sequence shown here is derived from an EMBL/GenBank/DDBJ whole genome shotgun (WGS) entry which is preliminary data.</text>
</comment>
<dbReference type="Gene3D" id="3.90.70.10">
    <property type="entry name" value="Cysteine proteinases"/>
    <property type="match status" value="1"/>
</dbReference>
<evidence type="ECO:0000259" key="1">
    <source>
        <dbReference type="Pfam" id="PF13529"/>
    </source>
</evidence>
<dbReference type="EMBL" id="JBHSPR010000018">
    <property type="protein sequence ID" value="MFC6019328.1"/>
    <property type="molecule type" value="Genomic_DNA"/>
</dbReference>
<evidence type="ECO:0000313" key="2">
    <source>
        <dbReference type="EMBL" id="MFC6019328.1"/>
    </source>
</evidence>
<dbReference type="InterPro" id="IPR039564">
    <property type="entry name" value="Peptidase_C39-like"/>
</dbReference>
<dbReference type="RefSeq" id="WP_377425172.1">
    <property type="nucleotide sequence ID" value="NZ_JBHSPR010000018.1"/>
</dbReference>
<dbReference type="Pfam" id="PF13529">
    <property type="entry name" value="Peptidase_C39_2"/>
    <property type="match status" value="1"/>
</dbReference>
<dbReference type="SUPFAM" id="SSF54001">
    <property type="entry name" value="Cysteine proteinases"/>
    <property type="match status" value="1"/>
</dbReference>
<gene>
    <name evidence="2" type="ORF">ACFP2T_24365</name>
</gene>
<accession>A0ABW1KG79</accession>
<reference evidence="3" key="1">
    <citation type="journal article" date="2019" name="Int. J. Syst. Evol. Microbiol.">
        <title>The Global Catalogue of Microorganisms (GCM) 10K type strain sequencing project: providing services to taxonomists for standard genome sequencing and annotation.</title>
        <authorList>
            <consortium name="The Broad Institute Genomics Platform"/>
            <consortium name="The Broad Institute Genome Sequencing Center for Infectious Disease"/>
            <person name="Wu L."/>
            <person name="Ma J."/>
        </authorList>
    </citation>
    <scope>NUCLEOTIDE SEQUENCE [LARGE SCALE GENOMIC DNA]</scope>
    <source>
        <strain evidence="3">ZS-35-S2</strain>
    </source>
</reference>